<dbReference type="Proteomes" id="UP001154282">
    <property type="component" value="Unassembled WGS sequence"/>
</dbReference>
<organism evidence="2 3">
    <name type="scientific">Linum tenue</name>
    <dbReference type="NCBI Taxonomy" id="586396"/>
    <lineage>
        <taxon>Eukaryota</taxon>
        <taxon>Viridiplantae</taxon>
        <taxon>Streptophyta</taxon>
        <taxon>Embryophyta</taxon>
        <taxon>Tracheophyta</taxon>
        <taxon>Spermatophyta</taxon>
        <taxon>Magnoliopsida</taxon>
        <taxon>eudicotyledons</taxon>
        <taxon>Gunneridae</taxon>
        <taxon>Pentapetalae</taxon>
        <taxon>rosids</taxon>
        <taxon>fabids</taxon>
        <taxon>Malpighiales</taxon>
        <taxon>Linaceae</taxon>
        <taxon>Linum</taxon>
    </lineage>
</organism>
<proteinExistence type="predicted"/>
<feature type="region of interest" description="Disordered" evidence="1">
    <location>
        <begin position="41"/>
        <end position="68"/>
    </location>
</feature>
<comment type="caution">
    <text evidence="2">The sequence shown here is derived from an EMBL/GenBank/DDBJ whole genome shotgun (WGS) entry which is preliminary data.</text>
</comment>
<feature type="region of interest" description="Disordered" evidence="1">
    <location>
        <begin position="1"/>
        <end position="29"/>
    </location>
</feature>
<accession>A0AAV0KVJ7</accession>
<dbReference type="AlphaFoldDB" id="A0AAV0KVJ7"/>
<dbReference type="EMBL" id="CAMGYJ010000005">
    <property type="protein sequence ID" value="CAI0426504.1"/>
    <property type="molecule type" value="Genomic_DNA"/>
</dbReference>
<evidence type="ECO:0000313" key="3">
    <source>
        <dbReference type="Proteomes" id="UP001154282"/>
    </source>
</evidence>
<gene>
    <name evidence="2" type="ORF">LITE_LOCUS20822</name>
</gene>
<sequence>MERGSGTHPAENNSPLRSGKTGSGSSGVFCSSVQARPSCLLQAKTHGGQPAHPRAPNHHLRRPLSTSF</sequence>
<evidence type="ECO:0000256" key="1">
    <source>
        <dbReference type="SAM" id="MobiDB-lite"/>
    </source>
</evidence>
<name>A0AAV0KVJ7_9ROSI</name>
<protein>
    <submittedName>
        <fullName evidence="2">Uncharacterized protein</fullName>
    </submittedName>
</protein>
<reference evidence="2" key="1">
    <citation type="submission" date="2022-08" db="EMBL/GenBank/DDBJ databases">
        <authorList>
            <person name="Gutierrez-Valencia J."/>
        </authorList>
    </citation>
    <scope>NUCLEOTIDE SEQUENCE</scope>
</reference>
<keyword evidence="3" id="KW-1185">Reference proteome</keyword>
<evidence type="ECO:0000313" key="2">
    <source>
        <dbReference type="EMBL" id="CAI0426504.1"/>
    </source>
</evidence>